<keyword evidence="5 7" id="KW-0560">Oxidoreductase</keyword>
<dbReference type="GO" id="GO:0050661">
    <property type="term" value="F:NADP binding"/>
    <property type="evidence" value="ECO:0007669"/>
    <property type="project" value="InterPro"/>
</dbReference>
<comment type="catalytic activity">
    <reaction evidence="6 7">
        <text>L-glutamate 5-semialdehyde + phosphate + NADP(+) = L-glutamyl 5-phosphate + NADPH + H(+)</text>
        <dbReference type="Rhea" id="RHEA:19541"/>
        <dbReference type="ChEBI" id="CHEBI:15378"/>
        <dbReference type="ChEBI" id="CHEBI:43474"/>
        <dbReference type="ChEBI" id="CHEBI:57783"/>
        <dbReference type="ChEBI" id="CHEBI:58066"/>
        <dbReference type="ChEBI" id="CHEBI:58274"/>
        <dbReference type="ChEBI" id="CHEBI:58349"/>
        <dbReference type="EC" id="1.2.1.41"/>
    </reaction>
</comment>
<keyword evidence="10" id="KW-1185">Reference proteome</keyword>
<dbReference type="KEGG" id="epo:Epro_1003"/>
<keyword evidence="3 7" id="KW-0641">Proline biosynthesis</keyword>
<evidence type="ECO:0000259" key="8">
    <source>
        <dbReference type="Pfam" id="PF00171"/>
    </source>
</evidence>
<dbReference type="NCBIfam" id="NF001221">
    <property type="entry name" value="PRK00197.1"/>
    <property type="match status" value="1"/>
</dbReference>
<dbReference type="InterPro" id="IPR016163">
    <property type="entry name" value="Ald_DH_C"/>
</dbReference>
<comment type="function">
    <text evidence="7">Catalyzes the NADPH-dependent reduction of L-glutamate 5-phosphate into L-glutamate 5-semialdehyde and phosphate. The product spontaneously undergoes cyclization to form 1-pyrroline-5-carboxylate.</text>
</comment>
<reference evidence="9 10" key="1">
    <citation type="submission" date="2014-09" db="EMBL/GenBank/DDBJ databases">
        <title>Complete genome sequence of Endomicrobium proavitum.</title>
        <authorList>
            <person name="Zheng H."/>
        </authorList>
    </citation>
    <scope>NUCLEOTIDE SEQUENCE [LARGE SCALE GENOMIC DNA]</scope>
    <source>
        <strain evidence="9 10">Rsa215</strain>
    </source>
</reference>
<keyword evidence="4 7" id="KW-0521">NADP</keyword>
<dbReference type="CDD" id="cd07079">
    <property type="entry name" value="ALDH_F18-19_ProA-GPR"/>
    <property type="match status" value="1"/>
</dbReference>
<comment type="pathway">
    <text evidence="1 7">Amino-acid biosynthesis; L-proline biosynthesis; L-glutamate 5-semialdehyde from L-glutamate: step 2/2.</text>
</comment>
<dbReference type="SUPFAM" id="SSF53720">
    <property type="entry name" value="ALDH-like"/>
    <property type="match status" value="1"/>
</dbReference>
<evidence type="ECO:0000256" key="5">
    <source>
        <dbReference type="ARBA" id="ARBA00023002"/>
    </source>
</evidence>
<dbReference type="UniPathway" id="UPA00098">
    <property type="reaction ID" value="UER00360"/>
</dbReference>
<feature type="domain" description="Aldehyde dehydrogenase" evidence="8">
    <location>
        <begin position="9"/>
        <end position="283"/>
    </location>
</feature>
<dbReference type="PANTHER" id="PTHR11063">
    <property type="entry name" value="GLUTAMATE SEMIALDEHYDE DEHYDROGENASE"/>
    <property type="match status" value="1"/>
</dbReference>
<dbReference type="GO" id="GO:0005737">
    <property type="term" value="C:cytoplasm"/>
    <property type="evidence" value="ECO:0007669"/>
    <property type="project" value="UniProtKB-SubCell"/>
</dbReference>
<dbReference type="InterPro" id="IPR015590">
    <property type="entry name" value="Aldehyde_DH_dom"/>
</dbReference>
<dbReference type="HAMAP" id="MF_00412">
    <property type="entry name" value="ProA"/>
    <property type="match status" value="1"/>
</dbReference>
<dbReference type="EMBL" id="CP009498">
    <property type="protein sequence ID" value="AKL98382.1"/>
    <property type="molecule type" value="Genomic_DNA"/>
</dbReference>
<organism evidence="9 10">
    <name type="scientific">Endomicrobium proavitum</name>
    <dbReference type="NCBI Taxonomy" id="1408281"/>
    <lineage>
        <taxon>Bacteria</taxon>
        <taxon>Pseudomonadati</taxon>
        <taxon>Elusimicrobiota</taxon>
        <taxon>Endomicrobiia</taxon>
        <taxon>Endomicrobiales</taxon>
        <taxon>Endomicrobiaceae</taxon>
        <taxon>Endomicrobium</taxon>
    </lineage>
</organism>
<gene>
    <name evidence="7 9" type="primary">proA</name>
    <name evidence="9" type="ORF">Epro_1003</name>
</gene>
<evidence type="ECO:0000256" key="1">
    <source>
        <dbReference type="ARBA" id="ARBA00004985"/>
    </source>
</evidence>
<comment type="similarity">
    <text evidence="7">Belongs to the gamma-glutamyl phosphate reductase family.</text>
</comment>
<dbReference type="GO" id="GO:0055129">
    <property type="term" value="P:L-proline biosynthetic process"/>
    <property type="evidence" value="ECO:0007669"/>
    <property type="project" value="UniProtKB-UniRule"/>
</dbReference>
<name>A0A0G3WKG8_9BACT</name>
<dbReference type="EC" id="1.2.1.41" evidence="7"/>
<evidence type="ECO:0000313" key="10">
    <source>
        <dbReference type="Proteomes" id="UP000035337"/>
    </source>
</evidence>
<dbReference type="AlphaFoldDB" id="A0A0G3WKG8"/>
<evidence type="ECO:0000313" key="9">
    <source>
        <dbReference type="EMBL" id="AKL98382.1"/>
    </source>
</evidence>
<evidence type="ECO:0000256" key="2">
    <source>
        <dbReference type="ARBA" id="ARBA00022605"/>
    </source>
</evidence>
<dbReference type="InterPro" id="IPR016162">
    <property type="entry name" value="Ald_DH_N"/>
</dbReference>
<dbReference type="RefSeq" id="WP_052570932.1">
    <property type="nucleotide sequence ID" value="NZ_CP009498.1"/>
</dbReference>
<evidence type="ECO:0000256" key="4">
    <source>
        <dbReference type="ARBA" id="ARBA00022857"/>
    </source>
</evidence>
<comment type="subcellular location">
    <subcellularLocation>
        <location evidence="7">Cytoplasm</location>
    </subcellularLocation>
</comment>
<evidence type="ECO:0000256" key="3">
    <source>
        <dbReference type="ARBA" id="ARBA00022650"/>
    </source>
</evidence>
<dbReference type="InterPro" id="IPR000965">
    <property type="entry name" value="GPR_dom"/>
</dbReference>
<evidence type="ECO:0000256" key="7">
    <source>
        <dbReference type="HAMAP-Rule" id="MF_00412"/>
    </source>
</evidence>
<evidence type="ECO:0000256" key="6">
    <source>
        <dbReference type="ARBA" id="ARBA00049024"/>
    </source>
</evidence>
<keyword evidence="7" id="KW-0963">Cytoplasm</keyword>
<dbReference type="Proteomes" id="UP000035337">
    <property type="component" value="Chromosome"/>
</dbReference>
<dbReference type="Gene3D" id="3.40.605.10">
    <property type="entry name" value="Aldehyde Dehydrogenase, Chain A, domain 1"/>
    <property type="match status" value="1"/>
</dbReference>
<dbReference type="PIRSF" id="PIRSF000151">
    <property type="entry name" value="GPR"/>
    <property type="match status" value="1"/>
</dbReference>
<dbReference type="Pfam" id="PF00171">
    <property type="entry name" value="Aldedh"/>
    <property type="match status" value="1"/>
</dbReference>
<dbReference type="OrthoDB" id="9809970at2"/>
<dbReference type="PANTHER" id="PTHR11063:SF8">
    <property type="entry name" value="DELTA-1-PYRROLINE-5-CARBOXYLATE SYNTHASE"/>
    <property type="match status" value="1"/>
</dbReference>
<keyword evidence="2 7" id="KW-0028">Amino-acid biosynthesis</keyword>
<dbReference type="NCBIfam" id="TIGR00407">
    <property type="entry name" value="proA"/>
    <property type="match status" value="1"/>
</dbReference>
<dbReference type="FunFam" id="3.40.309.10:FF:000006">
    <property type="entry name" value="Gamma-glutamyl phosphate reductase"/>
    <property type="match status" value="1"/>
</dbReference>
<dbReference type="InterPro" id="IPR020593">
    <property type="entry name" value="G-glutamylP_reductase_CS"/>
</dbReference>
<dbReference type="PROSITE" id="PS01223">
    <property type="entry name" value="PROA"/>
    <property type="match status" value="1"/>
</dbReference>
<dbReference type="InterPro" id="IPR012134">
    <property type="entry name" value="Glu-5-SA_DH"/>
</dbReference>
<dbReference type="PATRIC" id="fig|1408281.3.peg.1032"/>
<dbReference type="STRING" id="1408281.Epro_1003"/>
<accession>A0A0G3WKG8</accession>
<dbReference type="InterPro" id="IPR016161">
    <property type="entry name" value="Ald_DH/histidinol_DH"/>
</dbReference>
<proteinExistence type="inferred from homology"/>
<dbReference type="GO" id="GO:0004350">
    <property type="term" value="F:glutamate-5-semialdehyde dehydrogenase activity"/>
    <property type="evidence" value="ECO:0007669"/>
    <property type="project" value="UniProtKB-UniRule"/>
</dbReference>
<dbReference type="Gene3D" id="3.40.309.10">
    <property type="entry name" value="Aldehyde Dehydrogenase, Chain A, domain 2"/>
    <property type="match status" value="1"/>
</dbReference>
<protein>
    <recommendedName>
        <fullName evidence="7">Gamma-glutamyl phosphate reductase</fullName>
        <shortName evidence="7">GPR</shortName>
        <ecNumber evidence="7">1.2.1.41</ecNumber>
    </recommendedName>
    <alternativeName>
        <fullName evidence="7">Glutamate-5-semialdehyde dehydrogenase</fullName>
    </alternativeName>
    <alternativeName>
        <fullName evidence="7">Glutamyl-gamma-semialdehyde dehydrogenase</fullName>
        <shortName evidence="7">GSA dehydrogenase</shortName>
    </alternativeName>
</protein>
<sequence>MENNELKQKVLSQAASAKDASRALAVMTAQQKSKILLAMADALSKNAKDILFHNEIDVEAAKEAGLAAVLTDRLTLNEARVNAMIQGVRDVAALKDPVGEIVEDLKPAQNIDVKKIRVPLGVIAMIYEARPNVTVDAATLCLKAGNAVILKGGSEAMNSNRILAKIIYDSAVAAGMPAGAIQFIDTTDRSAVTELLALDKYVDLLIPRGSEELVNFIRKNTLIPVLSHGKGLCHTYIDKDADLKTALEIAVNAKCQRPAVCNAMETLLVHKDVAAEVLPAICKLYSEEGVEVRGCPLARNIIPEAKEAVEADWSTEYHDKIISIKVVNSLDEAIAHINKYGSQHSDAIVTKDKSAADKFLAQVDSAGVFVNASTRLHDGSVFGLGCEIGISTQKLHARGAMGLKELTTTKYIVRGQGNIRK</sequence>